<feature type="domain" description="Methyltransferase regulatory" evidence="1">
    <location>
        <begin position="214"/>
        <end position="296"/>
    </location>
</feature>
<dbReference type="CDD" id="cd02440">
    <property type="entry name" value="AdoMet_MTases"/>
    <property type="match status" value="1"/>
</dbReference>
<dbReference type="InterPro" id="IPR050723">
    <property type="entry name" value="CFA/CMAS"/>
</dbReference>
<dbReference type="eggNOG" id="COG0500">
    <property type="taxonomic scope" value="Bacteria"/>
</dbReference>
<comment type="caution">
    <text evidence="3">The sequence shown here is derived from an EMBL/GenBank/DDBJ whole genome shotgun (WGS) entry which is preliminary data.</text>
</comment>
<dbReference type="InterPro" id="IPR018773">
    <property type="entry name" value="MeTrfase_reg_dom_prd"/>
</dbReference>
<evidence type="ECO:0000259" key="1">
    <source>
        <dbReference type="Pfam" id="PF10119"/>
    </source>
</evidence>
<dbReference type="Gene3D" id="3.40.50.150">
    <property type="entry name" value="Vaccinia Virus protein VP39"/>
    <property type="match status" value="1"/>
</dbReference>
<evidence type="ECO:0000313" key="4">
    <source>
        <dbReference type="Proteomes" id="UP000005713"/>
    </source>
</evidence>
<dbReference type="PANTHER" id="PTHR43667:SF2">
    <property type="entry name" value="FATTY ACID C-METHYL TRANSFERASE"/>
    <property type="match status" value="1"/>
</dbReference>
<protein>
    <recommendedName>
        <fullName evidence="5">Methyltransferase domain-containing protein</fullName>
    </recommendedName>
</protein>
<proteinExistence type="predicted"/>
<dbReference type="RefSeq" id="WP_005855194.1">
    <property type="nucleotide sequence ID" value="NZ_AAYA01000001.1"/>
</dbReference>
<sequence length="461" mass="50366">MSDWSQGYPTDSAYIDAIQTEITPWRWAQAMHFGGLSCPDPGKPFRFLELGCGSAMTLIGLAAAYPWAEFTGYDFMPEHIVMANRLIAEIGLTNIEVLEGSFAEMAANPPAEKYDFAAAHGVWTWVPPEVREEIVDVLGTWMAPGAVAYFGYNAAAGWCSLAPVRKIFRSAPMARSADERYGPARAAAQAWVDMMADGYPQMELLWNKLSEAPDHFLAHEIASPFGTGKWMEDLGRPLERAKMAFAGPAVLVEHMEALYLDAAEMDFLKKAVDGGWGETARDLLLRRTFRNDLFHRGAMKMSGPAMVDNMRGIEVVPWDPALEMGTHPSVGDQLKRGLPDDVLDGLKDLAGDGGRTFGDCMAALDVPAAQAFQVVMTAYVSGNLLDLRPEAQREAAQDGCDRFNAAMMRRLKSRKPMPGFMSPAWGGPIQFGMKAHRAVIAGEAEDSFGLADRMATLGIAV</sequence>
<dbReference type="AlphaFoldDB" id="A3JY01"/>
<dbReference type="Pfam" id="PF10119">
    <property type="entry name" value="MethyTransf_Reg"/>
    <property type="match status" value="1"/>
</dbReference>
<evidence type="ECO:0008006" key="5">
    <source>
        <dbReference type="Google" id="ProtNLM"/>
    </source>
</evidence>
<dbReference type="PANTHER" id="PTHR43667">
    <property type="entry name" value="CYCLOPROPANE-FATTY-ACYL-PHOSPHOLIPID SYNTHASE"/>
    <property type="match status" value="1"/>
</dbReference>
<name>A3JY01_SAGS3</name>
<evidence type="ECO:0000313" key="3">
    <source>
        <dbReference type="EMBL" id="EBA10387.1"/>
    </source>
</evidence>
<dbReference type="EMBL" id="AAYA01000001">
    <property type="protein sequence ID" value="EBA10387.1"/>
    <property type="molecule type" value="Genomic_DNA"/>
</dbReference>
<dbReference type="SUPFAM" id="SSF53335">
    <property type="entry name" value="S-adenosyl-L-methionine-dependent methyltransferases"/>
    <property type="match status" value="1"/>
</dbReference>
<dbReference type="InterPro" id="IPR029063">
    <property type="entry name" value="SAM-dependent_MTases_sf"/>
</dbReference>
<feature type="domain" description="Methyltransferase" evidence="2">
    <location>
        <begin position="48"/>
        <end position="145"/>
    </location>
</feature>
<organism evidence="3 4">
    <name type="scientific">Sagittula stellata (strain ATCC 700073 / DSM 11524 / E-37)</name>
    <dbReference type="NCBI Taxonomy" id="388399"/>
    <lineage>
        <taxon>Bacteria</taxon>
        <taxon>Pseudomonadati</taxon>
        <taxon>Pseudomonadota</taxon>
        <taxon>Alphaproteobacteria</taxon>
        <taxon>Rhodobacterales</taxon>
        <taxon>Roseobacteraceae</taxon>
        <taxon>Sagittula</taxon>
    </lineage>
</organism>
<dbReference type="Pfam" id="PF13649">
    <property type="entry name" value="Methyltransf_25"/>
    <property type="match status" value="1"/>
</dbReference>
<dbReference type="InterPro" id="IPR041698">
    <property type="entry name" value="Methyltransf_25"/>
</dbReference>
<evidence type="ECO:0000259" key="2">
    <source>
        <dbReference type="Pfam" id="PF13649"/>
    </source>
</evidence>
<keyword evidence="4" id="KW-1185">Reference proteome</keyword>
<accession>A3JY01</accession>
<dbReference type="OrthoDB" id="5298787at2"/>
<gene>
    <name evidence="3" type="ORF">SSE37_20317</name>
</gene>
<reference evidence="3 4" key="1">
    <citation type="submission" date="2006-06" db="EMBL/GenBank/DDBJ databases">
        <authorList>
            <person name="Moran M.A."/>
            <person name="Ferriera S."/>
            <person name="Johnson J."/>
            <person name="Kravitz S."/>
            <person name="Beeson K."/>
            <person name="Sutton G."/>
            <person name="Rogers Y.-H."/>
            <person name="Friedman R."/>
            <person name="Frazier M."/>
            <person name="Venter J.C."/>
        </authorList>
    </citation>
    <scope>NUCLEOTIDE SEQUENCE [LARGE SCALE GENOMIC DNA]</scope>
    <source>
        <strain evidence="3 4">E-37</strain>
    </source>
</reference>
<dbReference type="Proteomes" id="UP000005713">
    <property type="component" value="Unassembled WGS sequence"/>
</dbReference>